<dbReference type="EMBL" id="AUXX01000056">
    <property type="protein sequence ID" value="KZN60372.1"/>
    <property type="molecule type" value="Genomic_DNA"/>
</dbReference>
<sequence length="179" mass="21452">MKEIYAIIEFMPLTIIAFTLVLTWKVPTARWFLLCYAMIDIMNILLLPITMQWKTHFYLVDLLLYLAFILPIVYRREVALFIYEKTDIDYFSLVYKRQILSVQECGIILIIALGCVINLVSWLEVMAYKYYWIDVPYFKLYVRNNLMMMIHIVLCGMMFSYAINAEKREKEDLKYDSVE</sequence>
<evidence type="ECO:0000256" key="1">
    <source>
        <dbReference type="SAM" id="Phobius"/>
    </source>
</evidence>
<keyword evidence="1" id="KW-0812">Transmembrane</keyword>
<feature type="transmembrane region" description="Helical" evidence="1">
    <location>
        <begin position="6"/>
        <end position="24"/>
    </location>
</feature>
<evidence type="ECO:0000313" key="2">
    <source>
        <dbReference type="EMBL" id="KZN60372.1"/>
    </source>
</evidence>
<accession>A0A167J1E6</accession>
<dbReference type="AlphaFoldDB" id="A0A167J1E6"/>
<dbReference type="RefSeq" id="WP_063382988.1">
    <property type="nucleotide sequence ID" value="NZ_AUXX01000056.1"/>
</dbReference>
<feature type="transmembrane region" description="Helical" evidence="1">
    <location>
        <begin position="31"/>
        <end position="51"/>
    </location>
</feature>
<feature type="transmembrane region" description="Helical" evidence="1">
    <location>
        <begin position="105"/>
        <end position="125"/>
    </location>
</feature>
<dbReference type="Proteomes" id="UP000076661">
    <property type="component" value="Unassembled WGS sequence"/>
</dbReference>
<reference evidence="2 3" key="1">
    <citation type="submission" date="2013-07" db="EMBL/GenBank/DDBJ databases">
        <title>Comparative Genomic and Metabolomic Analysis of Twelve Strains of Pseudoalteromonas luteoviolacea.</title>
        <authorList>
            <person name="Vynne N.G."/>
            <person name="Mansson M."/>
            <person name="Gram L."/>
        </authorList>
    </citation>
    <scope>NUCLEOTIDE SEQUENCE [LARGE SCALE GENOMIC DNA]</scope>
    <source>
        <strain evidence="2 3">S4060-1</strain>
    </source>
</reference>
<protein>
    <submittedName>
        <fullName evidence="2">Uncharacterized protein</fullName>
    </submittedName>
</protein>
<feature type="transmembrane region" description="Helical" evidence="1">
    <location>
        <begin position="57"/>
        <end position="74"/>
    </location>
</feature>
<name>A0A167J1E6_9GAMM</name>
<comment type="caution">
    <text evidence="2">The sequence shown here is derived from an EMBL/GenBank/DDBJ whole genome shotgun (WGS) entry which is preliminary data.</text>
</comment>
<keyword evidence="1" id="KW-0472">Membrane</keyword>
<dbReference type="PATRIC" id="fig|1365257.3.peg.4882"/>
<evidence type="ECO:0000313" key="3">
    <source>
        <dbReference type="Proteomes" id="UP000076661"/>
    </source>
</evidence>
<organism evidence="2 3">
    <name type="scientific">Pseudoalteromonas luteoviolacea S4060-1</name>
    <dbReference type="NCBI Taxonomy" id="1365257"/>
    <lineage>
        <taxon>Bacteria</taxon>
        <taxon>Pseudomonadati</taxon>
        <taxon>Pseudomonadota</taxon>
        <taxon>Gammaproteobacteria</taxon>
        <taxon>Alteromonadales</taxon>
        <taxon>Pseudoalteromonadaceae</taxon>
        <taxon>Pseudoalteromonas</taxon>
    </lineage>
</organism>
<proteinExistence type="predicted"/>
<keyword evidence="1" id="KW-1133">Transmembrane helix</keyword>
<gene>
    <name evidence="2" type="ORF">N478_07385</name>
</gene>
<feature type="transmembrane region" description="Helical" evidence="1">
    <location>
        <begin position="145"/>
        <end position="164"/>
    </location>
</feature>